<organism evidence="2 3">
    <name type="scientific">Pleurodeles waltl</name>
    <name type="common">Iberian ribbed newt</name>
    <dbReference type="NCBI Taxonomy" id="8319"/>
    <lineage>
        <taxon>Eukaryota</taxon>
        <taxon>Metazoa</taxon>
        <taxon>Chordata</taxon>
        <taxon>Craniata</taxon>
        <taxon>Vertebrata</taxon>
        <taxon>Euteleostomi</taxon>
        <taxon>Amphibia</taxon>
        <taxon>Batrachia</taxon>
        <taxon>Caudata</taxon>
        <taxon>Salamandroidea</taxon>
        <taxon>Salamandridae</taxon>
        <taxon>Pleurodelinae</taxon>
        <taxon>Pleurodeles</taxon>
    </lineage>
</organism>
<evidence type="ECO:0000256" key="1">
    <source>
        <dbReference type="SAM" id="MobiDB-lite"/>
    </source>
</evidence>
<dbReference type="EMBL" id="JANPWB010000014">
    <property type="protein sequence ID" value="KAJ1099722.1"/>
    <property type="molecule type" value="Genomic_DNA"/>
</dbReference>
<proteinExistence type="predicted"/>
<feature type="region of interest" description="Disordered" evidence="1">
    <location>
        <begin position="148"/>
        <end position="169"/>
    </location>
</feature>
<accession>A0AAV7MB48</accession>
<evidence type="ECO:0000313" key="2">
    <source>
        <dbReference type="EMBL" id="KAJ1099722.1"/>
    </source>
</evidence>
<dbReference type="Proteomes" id="UP001066276">
    <property type="component" value="Chromosome 10"/>
</dbReference>
<keyword evidence="3" id="KW-1185">Reference proteome</keyword>
<dbReference type="AlphaFoldDB" id="A0AAV7MB48"/>
<protein>
    <submittedName>
        <fullName evidence="2">Uncharacterized protein</fullName>
    </submittedName>
</protein>
<gene>
    <name evidence="2" type="ORF">NDU88_004821</name>
</gene>
<reference evidence="2" key="1">
    <citation type="journal article" date="2022" name="bioRxiv">
        <title>Sequencing and chromosome-scale assembly of the giantPleurodeles waltlgenome.</title>
        <authorList>
            <person name="Brown T."/>
            <person name="Elewa A."/>
            <person name="Iarovenko S."/>
            <person name="Subramanian E."/>
            <person name="Araus A.J."/>
            <person name="Petzold A."/>
            <person name="Susuki M."/>
            <person name="Suzuki K.-i.T."/>
            <person name="Hayashi T."/>
            <person name="Toyoda A."/>
            <person name="Oliveira C."/>
            <person name="Osipova E."/>
            <person name="Leigh N.D."/>
            <person name="Simon A."/>
            <person name="Yun M.H."/>
        </authorList>
    </citation>
    <scope>NUCLEOTIDE SEQUENCE</scope>
    <source>
        <strain evidence="2">20211129_DDA</strain>
        <tissue evidence="2">Liver</tissue>
    </source>
</reference>
<sequence>MLGGPGLPLPGADGQRTPTHYIALYSAEQGLSGVRYVLMTGATSSAPLDPGTRSLHSQGMCAMYVRGPPHRVGLHQAEAPQLDTRGGGTQEEGEHALPQSPIKFLDKQKLAATRLTPQATIRASGNGFCCAQVRSSAAPAQYAAHLRGNQPGGSNAEMAQKHLSHNNPG</sequence>
<comment type="caution">
    <text evidence="2">The sequence shown here is derived from an EMBL/GenBank/DDBJ whole genome shotgun (WGS) entry which is preliminary data.</text>
</comment>
<name>A0AAV7MB48_PLEWA</name>
<evidence type="ECO:0000313" key="3">
    <source>
        <dbReference type="Proteomes" id="UP001066276"/>
    </source>
</evidence>